<feature type="transmembrane region" description="Helical" evidence="1">
    <location>
        <begin position="54"/>
        <end position="72"/>
    </location>
</feature>
<evidence type="ECO:0000313" key="4">
    <source>
        <dbReference type="Proteomes" id="UP000470302"/>
    </source>
</evidence>
<keyword evidence="1" id="KW-1133">Transmembrane helix</keyword>
<organism evidence="3 4">
    <name type="scientific">Duganella vulcania</name>
    <dbReference type="NCBI Taxonomy" id="2692166"/>
    <lineage>
        <taxon>Bacteria</taxon>
        <taxon>Pseudomonadati</taxon>
        <taxon>Pseudomonadota</taxon>
        <taxon>Betaproteobacteria</taxon>
        <taxon>Burkholderiales</taxon>
        <taxon>Oxalobacteraceae</taxon>
        <taxon>Telluria group</taxon>
        <taxon>Duganella</taxon>
    </lineage>
</organism>
<dbReference type="Proteomes" id="UP000470302">
    <property type="component" value="Unassembled WGS sequence"/>
</dbReference>
<feature type="transmembrane region" description="Helical" evidence="1">
    <location>
        <begin position="176"/>
        <end position="194"/>
    </location>
</feature>
<evidence type="ECO:0000313" key="3">
    <source>
        <dbReference type="EMBL" id="MYM88501.1"/>
    </source>
</evidence>
<feature type="transmembrane region" description="Helical" evidence="1">
    <location>
        <begin position="12"/>
        <end position="34"/>
    </location>
</feature>
<proteinExistence type="predicted"/>
<evidence type="ECO:0000259" key="2">
    <source>
        <dbReference type="Pfam" id="PF16401"/>
    </source>
</evidence>
<feature type="transmembrane region" description="Helical" evidence="1">
    <location>
        <begin position="88"/>
        <end position="105"/>
    </location>
</feature>
<dbReference type="PANTHER" id="PTHR31061">
    <property type="entry name" value="LD22376P"/>
    <property type="match status" value="1"/>
</dbReference>
<sequence>MANSKPARILALDAFRGVTILVMIFVNTLAGVHGMPAWMEHAPADADAMTFPDVVFPAFLFIVGMSIPFAMAQRQAAGDTAAARWRHVLTRAAGLLVLGVFMVNAEDGYNEAAMGMSIHLWSLLFYGCAMLVWAVHRFENRMLSMALRVAGACGLVALALAFRGGADGNLRLAPQWWGILGLIGWAYLYSAAAWEIARARILPLIALVLACTGLYVATHAAGAQPPALLRLLGAQAENAVHASIALCGMVTSLVFFGQGRGKPFRDALLLALALTAIAFVLRPWFKISKIYATPSWALYSSAICVLLFSALYWVVDLRRISGWVALVRPAAANPLLVYIIPYIAYALMQLLHLALPDVLGSGWPGFLWALAYAIIVMALAAVLNRLHFKLQL</sequence>
<dbReference type="InterPro" id="IPR032176">
    <property type="entry name" value="DUF5009"/>
</dbReference>
<feature type="transmembrane region" description="Helical" evidence="1">
    <location>
        <begin position="201"/>
        <end position="218"/>
    </location>
</feature>
<reference evidence="3 4" key="1">
    <citation type="submission" date="2020-01" db="EMBL/GenBank/DDBJ databases">
        <title>Novel species isolated from a subtropical stream in China.</title>
        <authorList>
            <person name="Lu H."/>
        </authorList>
    </citation>
    <scope>NUCLEOTIDE SEQUENCE [LARGE SCALE GENOMIC DNA]</scope>
    <source>
        <strain evidence="3 4">FT82W</strain>
    </source>
</reference>
<dbReference type="AlphaFoldDB" id="A0A845G3S3"/>
<dbReference type="PANTHER" id="PTHR31061:SF24">
    <property type="entry name" value="LD22376P"/>
    <property type="match status" value="1"/>
</dbReference>
<protein>
    <submittedName>
        <fullName evidence="3">DUF5009 domain-containing protein</fullName>
    </submittedName>
</protein>
<dbReference type="EMBL" id="WWCW01000048">
    <property type="protein sequence ID" value="MYM88501.1"/>
    <property type="molecule type" value="Genomic_DNA"/>
</dbReference>
<comment type="caution">
    <text evidence="3">The sequence shown here is derived from an EMBL/GenBank/DDBJ whole genome shotgun (WGS) entry which is preliminary data.</text>
</comment>
<feature type="transmembrane region" description="Helical" evidence="1">
    <location>
        <begin position="147"/>
        <end position="164"/>
    </location>
</feature>
<name>A0A845G3S3_9BURK</name>
<feature type="domain" description="DUF5009" evidence="2">
    <location>
        <begin position="11"/>
        <end position="192"/>
    </location>
</feature>
<keyword evidence="1" id="KW-0812">Transmembrane</keyword>
<accession>A0A845G3S3</accession>
<gene>
    <name evidence="3" type="ORF">GTP91_15125</name>
</gene>
<keyword evidence="1" id="KW-0472">Membrane</keyword>
<feature type="transmembrane region" description="Helical" evidence="1">
    <location>
        <begin position="297"/>
        <end position="315"/>
    </location>
</feature>
<dbReference type="Pfam" id="PF16401">
    <property type="entry name" value="DUF5009"/>
    <property type="match status" value="1"/>
</dbReference>
<feature type="transmembrane region" description="Helical" evidence="1">
    <location>
        <begin position="238"/>
        <end position="256"/>
    </location>
</feature>
<dbReference type="RefSeq" id="WP_161097533.1">
    <property type="nucleotide sequence ID" value="NZ_WWCW01000048.1"/>
</dbReference>
<evidence type="ECO:0000256" key="1">
    <source>
        <dbReference type="SAM" id="Phobius"/>
    </source>
</evidence>
<feature type="transmembrane region" description="Helical" evidence="1">
    <location>
        <begin position="335"/>
        <end position="354"/>
    </location>
</feature>
<feature type="transmembrane region" description="Helical" evidence="1">
    <location>
        <begin position="366"/>
        <end position="386"/>
    </location>
</feature>
<feature type="transmembrane region" description="Helical" evidence="1">
    <location>
        <begin position="268"/>
        <end position="285"/>
    </location>
</feature>
<feature type="transmembrane region" description="Helical" evidence="1">
    <location>
        <begin position="117"/>
        <end position="135"/>
    </location>
</feature>